<dbReference type="EMBL" id="JAIWYP010000001">
    <property type="protein sequence ID" value="KAH3877282.1"/>
    <property type="molecule type" value="Genomic_DNA"/>
</dbReference>
<evidence type="ECO:0000313" key="3">
    <source>
        <dbReference type="Proteomes" id="UP000828390"/>
    </source>
</evidence>
<feature type="signal peptide" evidence="1">
    <location>
        <begin position="1"/>
        <end position="19"/>
    </location>
</feature>
<name>A0A9D4MGS0_DREPO</name>
<feature type="chain" id="PRO_5038460901" evidence="1">
    <location>
        <begin position="20"/>
        <end position="285"/>
    </location>
</feature>
<organism evidence="2 3">
    <name type="scientific">Dreissena polymorpha</name>
    <name type="common">Zebra mussel</name>
    <name type="synonym">Mytilus polymorpha</name>
    <dbReference type="NCBI Taxonomy" id="45954"/>
    <lineage>
        <taxon>Eukaryota</taxon>
        <taxon>Metazoa</taxon>
        <taxon>Spiralia</taxon>
        <taxon>Lophotrochozoa</taxon>
        <taxon>Mollusca</taxon>
        <taxon>Bivalvia</taxon>
        <taxon>Autobranchia</taxon>
        <taxon>Heteroconchia</taxon>
        <taxon>Euheterodonta</taxon>
        <taxon>Imparidentia</taxon>
        <taxon>Neoheterodontei</taxon>
        <taxon>Myida</taxon>
        <taxon>Dreissenoidea</taxon>
        <taxon>Dreissenidae</taxon>
        <taxon>Dreissena</taxon>
    </lineage>
</organism>
<evidence type="ECO:0000313" key="2">
    <source>
        <dbReference type="EMBL" id="KAH3877282.1"/>
    </source>
</evidence>
<accession>A0A9D4MGS0</accession>
<sequence length="285" mass="30674">MELLQTIVILCSLLSCVELSQLVCSISDKWRDMPMEERLLSANTVVYGKTIQHKAGRVSFDAPYVINAVFDVYCVFKAGAGVTVNEQIVIQGISPRNGCSGTKEHMQIGNEAVVMIQRSADGNFQYDEVMPRLSATIPATVANLNSISVLCGLQTWAPPTGEGKTTNRCPICGVSNFTSTVIQATSEETEAEFQPCFFGGSFVTDANECNQLRLNATATSECIPASFGQTCANVLFDIANANCTCTTTDMTSRQSIESISLASQNEPGFSVTALSCVCVLILFNH</sequence>
<protein>
    <submittedName>
        <fullName evidence="2">Uncharacterized protein</fullName>
    </submittedName>
</protein>
<proteinExistence type="predicted"/>
<keyword evidence="1" id="KW-0732">Signal</keyword>
<keyword evidence="3" id="KW-1185">Reference proteome</keyword>
<reference evidence="2" key="1">
    <citation type="journal article" date="2019" name="bioRxiv">
        <title>The Genome of the Zebra Mussel, Dreissena polymorpha: A Resource for Invasive Species Research.</title>
        <authorList>
            <person name="McCartney M.A."/>
            <person name="Auch B."/>
            <person name="Kono T."/>
            <person name="Mallez S."/>
            <person name="Zhang Y."/>
            <person name="Obille A."/>
            <person name="Becker A."/>
            <person name="Abrahante J.E."/>
            <person name="Garbe J."/>
            <person name="Badalamenti J.P."/>
            <person name="Herman A."/>
            <person name="Mangelson H."/>
            <person name="Liachko I."/>
            <person name="Sullivan S."/>
            <person name="Sone E.D."/>
            <person name="Koren S."/>
            <person name="Silverstein K.A.T."/>
            <person name="Beckman K.B."/>
            <person name="Gohl D.M."/>
        </authorList>
    </citation>
    <scope>NUCLEOTIDE SEQUENCE</scope>
    <source>
        <strain evidence="2">Duluth1</strain>
        <tissue evidence="2">Whole animal</tissue>
    </source>
</reference>
<reference evidence="2" key="2">
    <citation type="submission" date="2020-11" db="EMBL/GenBank/DDBJ databases">
        <authorList>
            <person name="McCartney M.A."/>
            <person name="Auch B."/>
            <person name="Kono T."/>
            <person name="Mallez S."/>
            <person name="Becker A."/>
            <person name="Gohl D.M."/>
            <person name="Silverstein K.A.T."/>
            <person name="Koren S."/>
            <person name="Bechman K.B."/>
            <person name="Herman A."/>
            <person name="Abrahante J.E."/>
            <person name="Garbe J."/>
        </authorList>
    </citation>
    <scope>NUCLEOTIDE SEQUENCE</scope>
    <source>
        <strain evidence="2">Duluth1</strain>
        <tissue evidence="2">Whole animal</tissue>
    </source>
</reference>
<dbReference type="AlphaFoldDB" id="A0A9D4MGS0"/>
<comment type="caution">
    <text evidence="2">The sequence shown here is derived from an EMBL/GenBank/DDBJ whole genome shotgun (WGS) entry which is preliminary data.</text>
</comment>
<evidence type="ECO:0000256" key="1">
    <source>
        <dbReference type="SAM" id="SignalP"/>
    </source>
</evidence>
<gene>
    <name evidence="2" type="ORF">DPMN_001145</name>
</gene>
<dbReference type="Proteomes" id="UP000828390">
    <property type="component" value="Unassembled WGS sequence"/>
</dbReference>